<proteinExistence type="predicted"/>
<reference evidence="1" key="1">
    <citation type="submission" date="2013-12" db="EMBL/GenBank/DDBJ databases">
        <title>The Genome Sequence of Aphanomyces invadans NJM9701.</title>
        <authorList>
            <consortium name="The Broad Institute Genomics Platform"/>
            <person name="Russ C."/>
            <person name="Tyler B."/>
            <person name="van West P."/>
            <person name="Dieguez-Uribeondo J."/>
            <person name="Young S.K."/>
            <person name="Zeng Q."/>
            <person name="Gargeya S."/>
            <person name="Fitzgerald M."/>
            <person name="Abouelleil A."/>
            <person name="Alvarado L."/>
            <person name="Chapman S.B."/>
            <person name="Gainer-Dewar J."/>
            <person name="Goldberg J."/>
            <person name="Griggs A."/>
            <person name="Gujja S."/>
            <person name="Hansen M."/>
            <person name="Howarth C."/>
            <person name="Imamovic A."/>
            <person name="Ireland A."/>
            <person name="Larimer J."/>
            <person name="McCowan C."/>
            <person name="Murphy C."/>
            <person name="Pearson M."/>
            <person name="Poon T.W."/>
            <person name="Priest M."/>
            <person name="Roberts A."/>
            <person name="Saif S."/>
            <person name="Shea T."/>
            <person name="Sykes S."/>
            <person name="Wortman J."/>
            <person name="Nusbaum C."/>
            <person name="Birren B."/>
        </authorList>
    </citation>
    <scope>NUCLEOTIDE SEQUENCE [LARGE SCALE GENOMIC DNA]</scope>
    <source>
        <strain evidence="1">NJM9701</strain>
    </source>
</reference>
<dbReference type="Gene3D" id="3.30.420.10">
    <property type="entry name" value="Ribonuclease H-like superfamily/Ribonuclease H"/>
    <property type="match status" value="1"/>
</dbReference>
<dbReference type="PANTHER" id="PTHR47169">
    <property type="entry name" value="OS01G0541250 PROTEIN"/>
    <property type="match status" value="1"/>
</dbReference>
<dbReference type="RefSeq" id="XP_008871910.1">
    <property type="nucleotide sequence ID" value="XM_008873688.1"/>
</dbReference>
<dbReference type="AlphaFoldDB" id="A0A024TZF6"/>
<accession>A0A024TZF6</accession>
<dbReference type="EMBL" id="KI913967">
    <property type="protein sequence ID" value="ETV99354.1"/>
    <property type="molecule type" value="Genomic_DNA"/>
</dbReference>
<name>A0A024TZF6_9STRA</name>
<protein>
    <submittedName>
        <fullName evidence="1">Uncharacterized protein</fullName>
    </submittedName>
</protein>
<dbReference type="GeneID" id="20085118"/>
<organism evidence="1">
    <name type="scientific">Aphanomyces invadans</name>
    <dbReference type="NCBI Taxonomy" id="157072"/>
    <lineage>
        <taxon>Eukaryota</taxon>
        <taxon>Sar</taxon>
        <taxon>Stramenopiles</taxon>
        <taxon>Oomycota</taxon>
        <taxon>Saprolegniomycetes</taxon>
        <taxon>Saprolegniales</taxon>
        <taxon>Verrucalvaceae</taxon>
        <taxon>Aphanomyces</taxon>
    </lineage>
</organism>
<sequence>MKTLLRAQFSRSLRLQKDIYRLFLVKYVIPAIKAKWVWPDGIERGDIVFSKTMHDPTFKTTIQLSLKLVKEMVGRFTCVLDLGFFNSIQALQQQMVCSSFESLIHAVKSAFADLPATTLEGTFGTLQRVVAAVVDAAGDKRYKVPRSLNYQADILALDMMNLRLEEEGRLEELTQMMDALVVDFE</sequence>
<evidence type="ECO:0000313" key="1">
    <source>
        <dbReference type="EMBL" id="ETV99354.1"/>
    </source>
</evidence>
<dbReference type="VEuPathDB" id="FungiDB:H310_08068"/>
<dbReference type="InterPro" id="IPR036397">
    <property type="entry name" value="RNaseH_sf"/>
</dbReference>
<dbReference type="OrthoDB" id="113327at2759"/>
<gene>
    <name evidence="1" type="ORF">H310_08068</name>
</gene>
<dbReference type="GO" id="GO:0003676">
    <property type="term" value="F:nucleic acid binding"/>
    <property type="evidence" value="ECO:0007669"/>
    <property type="project" value="InterPro"/>
</dbReference>